<accession>Q91DN1</accession>
<protein>
    <submittedName>
        <fullName evidence="4">Putative movement protein</fullName>
    </submittedName>
</protein>
<sequence>MGSKDVKGDSFESVYNKILDLQTEGAVGADSLKTNRQRSFNIENKYVEKALVQQDIATKMREGWTTWTKTNKEEGTPYNMSYSCVLLNVIPTVPRGYSGTVEISLIDSGLSPLENVIPDQTQMMELGNGPHVMCFFMHYGIPLNDEGRVIKLSFKIEAEMASKKMSVMNVYSYWTQKQGHLSVYTEPQRSTCSKLLLGYDKSLKLKTRDDVRRFVSRSLATNNLEQSVPKMLPNSINILKENVPLFKKESVLDLTEQEREKQKKLETLRSVNEAQRRKSAQEMQKRNDDLIKANVQKQKAKQSEIDENRKNHYDVSGVKFGSVGSD</sequence>
<evidence type="ECO:0000256" key="1">
    <source>
        <dbReference type="ARBA" id="ARBA00022448"/>
    </source>
</evidence>
<feature type="compositionally biased region" description="Basic and acidic residues" evidence="3">
    <location>
        <begin position="274"/>
        <end position="291"/>
    </location>
</feature>
<feature type="compositionally biased region" description="Basic and acidic residues" evidence="3">
    <location>
        <begin position="301"/>
        <end position="313"/>
    </location>
</feature>
<reference evidence="4" key="1">
    <citation type="submission" date="2000-12" db="EMBL/GenBank/DDBJ databases">
        <authorList>
            <person name="Clover G.R."/>
        </authorList>
    </citation>
    <scope>NUCLEOTIDE SEQUENCE</scope>
</reference>
<evidence type="ECO:0000256" key="2">
    <source>
        <dbReference type="ARBA" id="ARBA00023031"/>
    </source>
</evidence>
<organism evidence="4">
    <name type="scientific">Soil-borne wheat mosaic virus</name>
    <name type="common">SBWMV</name>
    <dbReference type="NCBI Taxonomy" id="28375"/>
    <lineage>
        <taxon>Viruses</taxon>
        <taxon>Riboviria</taxon>
        <taxon>Orthornavirae</taxon>
        <taxon>Kitrinoviricota</taxon>
        <taxon>Alsuviricetes</taxon>
        <taxon>Martellivirales</taxon>
        <taxon>Virgaviridae</taxon>
        <taxon>Furovirus</taxon>
        <taxon>Furovirus tritici</taxon>
    </lineage>
</organism>
<dbReference type="InterPro" id="IPR000603">
    <property type="entry name" value="MPV"/>
</dbReference>
<feature type="region of interest" description="Disordered" evidence="3">
    <location>
        <begin position="269"/>
        <end position="326"/>
    </location>
</feature>
<keyword evidence="2" id="KW-0916">Viral movement protein</keyword>
<dbReference type="GO" id="GO:0046740">
    <property type="term" value="P:transport of virus in host, cell to cell"/>
    <property type="evidence" value="ECO:0007669"/>
    <property type="project" value="UniProtKB-KW"/>
</dbReference>
<evidence type="ECO:0000256" key="3">
    <source>
        <dbReference type="SAM" id="MobiDB-lite"/>
    </source>
</evidence>
<name>Q91DN1_SBWMV</name>
<organismHost>
    <name type="scientific">Triticum</name>
    <dbReference type="NCBI Taxonomy" id="4564"/>
</organismHost>
<dbReference type="EMBL" id="AJ298068">
    <property type="protein sequence ID" value="CAC40983.1"/>
    <property type="molecule type" value="Genomic_RNA"/>
</dbReference>
<evidence type="ECO:0000313" key="4">
    <source>
        <dbReference type="EMBL" id="CAC40983.1"/>
    </source>
</evidence>
<keyword evidence="1" id="KW-0813">Transport</keyword>
<dbReference type="Pfam" id="PF00803">
    <property type="entry name" value="3A"/>
    <property type="match status" value="1"/>
</dbReference>
<organismHost>
    <name type="scientific">Hordeum vulgare</name>
    <name type="common">Barley</name>
    <dbReference type="NCBI Taxonomy" id="4513"/>
</organismHost>
<reference evidence="4" key="2">
    <citation type="journal article" date="2004" name="J. Virol. Methods">
        <title>Detection and relative quantitation of Soil-borne cereal mosaic virus (SBCMV) and Polymyxa graminis in winter wheat using real-time PCR (TaqMan).</title>
        <authorList>
            <person name="Ratti C."/>
            <person name="Budge G."/>
            <person name="Ward L."/>
            <person name="Clover G."/>
            <person name="Rubies-Autonell C."/>
            <person name="Henry C."/>
        </authorList>
    </citation>
    <scope>NUCLEOTIDE SEQUENCE</scope>
</reference>
<proteinExistence type="predicted"/>